<dbReference type="Proteomes" id="UP000464086">
    <property type="component" value="Chromosome"/>
</dbReference>
<proteinExistence type="predicted"/>
<sequence>MKLMALVGIAAILPGSLSGMPSSHTLLWVQLCASDGSARTVPIPVDRQPEPSDRQSCCLTACHADRCRKRLMRES</sequence>
<evidence type="ECO:0000313" key="2">
    <source>
        <dbReference type="Proteomes" id="UP000464086"/>
    </source>
</evidence>
<protein>
    <submittedName>
        <fullName evidence="1">Uncharacterized protein</fullName>
    </submittedName>
</protein>
<evidence type="ECO:0000313" key="1">
    <source>
        <dbReference type="EMBL" id="QHD69641.1"/>
    </source>
</evidence>
<reference evidence="1 2" key="1">
    <citation type="submission" date="2019-12" db="EMBL/GenBank/DDBJ databases">
        <title>Functional and genomic insights into the Sphingobium yanoikuyae YC-JY1, a bacterium efficiently degrading bisphenol A.</title>
        <authorList>
            <person name="Jia Y."/>
            <person name="Li X."/>
            <person name="Wang J."/>
            <person name="Eltoukhy A."/>
            <person name="Lamraoui I."/>
            <person name="Yan Y."/>
        </authorList>
    </citation>
    <scope>NUCLEOTIDE SEQUENCE [LARGE SCALE GENOMIC DNA]</scope>
    <source>
        <strain evidence="1 2">YC-JY1</strain>
    </source>
</reference>
<organism evidence="1 2">
    <name type="scientific">Sphingobium yanoikuyae</name>
    <name type="common">Sphingomonas yanoikuyae</name>
    <dbReference type="NCBI Taxonomy" id="13690"/>
    <lineage>
        <taxon>Bacteria</taxon>
        <taxon>Pseudomonadati</taxon>
        <taxon>Pseudomonadota</taxon>
        <taxon>Alphaproteobacteria</taxon>
        <taxon>Sphingomonadales</taxon>
        <taxon>Sphingomonadaceae</taxon>
        <taxon>Sphingobium</taxon>
    </lineage>
</organism>
<dbReference type="RefSeq" id="WP_069337910.1">
    <property type="nucleotide sequence ID" value="NZ_CALUBW010000111.1"/>
</dbReference>
<name>A0A6P1GQD1_SPHYA</name>
<gene>
    <name evidence="1" type="ORF">GS397_23115</name>
</gene>
<dbReference type="AlphaFoldDB" id="A0A6P1GQD1"/>
<dbReference type="EMBL" id="CP047218">
    <property type="protein sequence ID" value="QHD69641.1"/>
    <property type="molecule type" value="Genomic_DNA"/>
</dbReference>
<accession>A0A6P1GQD1</accession>